<evidence type="ECO:0000256" key="1">
    <source>
        <dbReference type="SAM" id="MobiDB-lite"/>
    </source>
</evidence>
<feature type="domain" description="Microbial-type PARG catalytic" evidence="2">
    <location>
        <begin position="36"/>
        <end position="60"/>
    </location>
</feature>
<evidence type="ECO:0000313" key="3">
    <source>
        <dbReference type="EMBL" id="MFC4612728.1"/>
    </source>
</evidence>
<feature type="region of interest" description="Disordered" evidence="1">
    <location>
        <begin position="58"/>
        <end position="95"/>
    </location>
</feature>
<dbReference type="Proteomes" id="UP001595993">
    <property type="component" value="Unassembled WGS sequence"/>
</dbReference>
<feature type="compositionally biased region" description="Basic residues" evidence="1">
    <location>
        <begin position="1"/>
        <end position="18"/>
    </location>
</feature>
<proteinExistence type="predicted"/>
<dbReference type="InterPro" id="IPR019261">
    <property type="entry name" value="PARG_cat_microbial"/>
</dbReference>
<protein>
    <submittedName>
        <fullName evidence="3">Poly(ADP-ribose) glycohydrolase domain-containing protein</fullName>
    </submittedName>
</protein>
<reference evidence="4" key="1">
    <citation type="journal article" date="2019" name="Int. J. Syst. Evol. Microbiol.">
        <title>The Global Catalogue of Microorganisms (GCM) 10K type strain sequencing project: providing services to taxonomists for standard genome sequencing and annotation.</title>
        <authorList>
            <consortium name="The Broad Institute Genomics Platform"/>
            <consortium name="The Broad Institute Genome Sequencing Center for Infectious Disease"/>
            <person name="Wu L."/>
            <person name="Ma J."/>
        </authorList>
    </citation>
    <scope>NUCLEOTIDE SEQUENCE [LARGE SCALE GENOMIC DNA]</scope>
    <source>
        <strain evidence="4">CGMCC 4.7139</strain>
    </source>
</reference>
<keyword evidence="4" id="KW-1185">Reference proteome</keyword>
<evidence type="ECO:0000259" key="2">
    <source>
        <dbReference type="Pfam" id="PF10021"/>
    </source>
</evidence>
<organism evidence="3 4">
    <name type="scientific">Streptomyces maoxianensis</name>
    <dbReference type="NCBI Taxonomy" id="1459942"/>
    <lineage>
        <taxon>Bacteria</taxon>
        <taxon>Bacillati</taxon>
        <taxon>Actinomycetota</taxon>
        <taxon>Actinomycetes</taxon>
        <taxon>Kitasatosporales</taxon>
        <taxon>Streptomycetaceae</taxon>
        <taxon>Streptomyces</taxon>
    </lineage>
</organism>
<accession>A0ABV9GHW0</accession>
<comment type="caution">
    <text evidence="3">The sequence shown here is derived from an EMBL/GenBank/DDBJ whole genome shotgun (WGS) entry which is preliminary data.</text>
</comment>
<gene>
    <name evidence="3" type="ORF">ACFO9E_34010</name>
</gene>
<feature type="compositionally biased region" description="Basic residues" evidence="1">
    <location>
        <begin position="81"/>
        <end position="95"/>
    </location>
</feature>
<evidence type="ECO:0000313" key="4">
    <source>
        <dbReference type="Proteomes" id="UP001595993"/>
    </source>
</evidence>
<sequence length="95" mass="9922">MWARTVRRSWRSRARAARRPPAGSPPPTRDRSPLADFAAARNPGGAWLNGAQARQEARCRGRGGSGGAGACAGGPGDGGRARHTRPPRAGRLRGS</sequence>
<name>A0ABV9GHW0_9ACTN</name>
<feature type="compositionally biased region" description="Gly residues" evidence="1">
    <location>
        <begin position="62"/>
        <end position="78"/>
    </location>
</feature>
<feature type="region of interest" description="Disordered" evidence="1">
    <location>
        <begin position="1"/>
        <end position="46"/>
    </location>
</feature>
<dbReference type="Pfam" id="PF10021">
    <property type="entry name" value="PARG_cat_microb"/>
    <property type="match status" value="1"/>
</dbReference>
<dbReference type="EMBL" id="JBHSFE010000038">
    <property type="protein sequence ID" value="MFC4612728.1"/>
    <property type="molecule type" value="Genomic_DNA"/>
</dbReference>
<dbReference type="RefSeq" id="WP_381203301.1">
    <property type="nucleotide sequence ID" value="NZ_JBHSFE010000038.1"/>
</dbReference>